<proteinExistence type="predicted"/>
<feature type="region of interest" description="Disordered" evidence="1">
    <location>
        <begin position="1"/>
        <end position="27"/>
    </location>
</feature>
<dbReference type="Gene3D" id="3.50.50.60">
    <property type="entry name" value="FAD/NAD(P)-binding domain"/>
    <property type="match status" value="1"/>
</dbReference>
<reference evidence="3 4" key="1">
    <citation type="submission" date="2020-01" db="EMBL/GenBank/DDBJ databases">
        <title>Polyphasic characterisation and genomic insights into a novel alkali tolerant bacterium VR-M41.</title>
        <authorList>
            <person name="Vemuluri V.R."/>
        </authorList>
    </citation>
    <scope>NUCLEOTIDE SEQUENCE [LARGE SCALE GENOMIC DNA]</scope>
    <source>
        <strain evidence="3 4">VR-M41</strain>
    </source>
</reference>
<dbReference type="PANTHER" id="PTHR42923">
    <property type="entry name" value="PROTOPORPHYRINOGEN OXIDASE"/>
    <property type="match status" value="1"/>
</dbReference>
<name>A0ABX0F9Z0_9BACL</name>
<comment type="caution">
    <text evidence="3">The sequence shown here is derived from an EMBL/GenBank/DDBJ whole genome shotgun (WGS) entry which is preliminary data.</text>
</comment>
<dbReference type="PANTHER" id="PTHR42923:SF46">
    <property type="entry name" value="AMINE OXIDASE"/>
    <property type="match status" value="1"/>
</dbReference>
<dbReference type="InterPro" id="IPR002937">
    <property type="entry name" value="Amino_oxidase"/>
</dbReference>
<keyword evidence="4" id="KW-1185">Reference proteome</keyword>
<evidence type="ECO:0000313" key="4">
    <source>
        <dbReference type="Proteomes" id="UP000800303"/>
    </source>
</evidence>
<feature type="domain" description="Amine oxidase" evidence="2">
    <location>
        <begin position="39"/>
        <end position="468"/>
    </location>
</feature>
<dbReference type="InterPro" id="IPR036188">
    <property type="entry name" value="FAD/NAD-bd_sf"/>
</dbReference>
<dbReference type="Proteomes" id="UP000800303">
    <property type="component" value="Unassembled WGS sequence"/>
</dbReference>
<evidence type="ECO:0000256" key="1">
    <source>
        <dbReference type="SAM" id="MobiDB-lite"/>
    </source>
</evidence>
<dbReference type="Pfam" id="PF01593">
    <property type="entry name" value="Amino_oxidase"/>
    <property type="match status" value="1"/>
</dbReference>
<sequence>MREAGNGSYDSQTESEENPLSQNPKVPSEELTIVVGAGLAGLTCAFELAEKGKPVLVLEAAPYVGGRTANWNENGMEVESGFHKFIGYYTLLPELLERAGIKLNDMLFWEKSMEARHPEAEEPGVFGLDLVRAPLKTVLGALGNNSYLTPADKASLIPFFTAGFKDYLSNPEELDEIPVKEYAERHHVTEQALERILEPLSSGIFFLPPEQYSSYAFFGLFAPGIPRLHKMRIGAFSGGMTDVMCRPLADAIERLGGTVRTSAPVRGLIAEEGAVRGVELENGERLRAAQVVVAANIRRAQKLLSEHFSSVSAFKPFFELEAMPHVTAQFELTEPLLPKDRTTFGPGTQLGSFGEQARTTFRDKAGRTSIILVDPDALVDLPEEEVWRRTVDSLKAIGLDGVDNATDYRIIRGDENFYRLAAGNEKKRPKQVTPIPGLFLAGDYTKQPFLATMEGAVISGQRAARGILKA</sequence>
<dbReference type="SUPFAM" id="SSF51905">
    <property type="entry name" value="FAD/NAD(P)-binding domain"/>
    <property type="match status" value="1"/>
</dbReference>
<feature type="compositionally biased region" description="Polar residues" evidence="1">
    <location>
        <begin position="8"/>
        <end position="25"/>
    </location>
</feature>
<evidence type="ECO:0000259" key="2">
    <source>
        <dbReference type="Pfam" id="PF01593"/>
    </source>
</evidence>
<dbReference type="InterPro" id="IPR050464">
    <property type="entry name" value="Zeta_carotene_desat/Oxidored"/>
</dbReference>
<dbReference type="EMBL" id="JAAFGS010000004">
    <property type="protein sequence ID" value="NGZ76383.1"/>
    <property type="molecule type" value="Genomic_DNA"/>
</dbReference>
<accession>A0ABX0F9Z0</accession>
<organism evidence="3 4">
    <name type="scientific">Saccharibacillus alkalitolerans</name>
    <dbReference type="NCBI Taxonomy" id="2705290"/>
    <lineage>
        <taxon>Bacteria</taxon>
        <taxon>Bacillati</taxon>
        <taxon>Bacillota</taxon>
        <taxon>Bacilli</taxon>
        <taxon>Bacillales</taxon>
        <taxon>Paenibacillaceae</taxon>
        <taxon>Saccharibacillus</taxon>
    </lineage>
</organism>
<evidence type="ECO:0000313" key="3">
    <source>
        <dbReference type="EMBL" id="NGZ76383.1"/>
    </source>
</evidence>
<gene>
    <name evidence="3" type="ORF">GYN08_13715</name>
</gene>
<protein>
    <submittedName>
        <fullName evidence="3">FAD-dependent oxidoreductase</fullName>
    </submittedName>
</protein>